<organism evidence="1 2">
    <name type="scientific">Sneathia vaginalis</name>
    <dbReference type="NCBI Taxonomy" id="187101"/>
    <lineage>
        <taxon>Bacteria</taxon>
        <taxon>Fusobacteriati</taxon>
        <taxon>Fusobacteriota</taxon>
        <taxon>Fusobacteriia</taxon>
        <taxon>Fusobacteriales</taxon>
        <taxon>Leptotrichiaceae</taxon>
        <taxon>Sneathia</taxon>
    </lineage>
</organism>
<dbReference type="EMBL" id="CP011280">
    <property type="protein sequence ID" value="AKC95625.1"/>
    <property type="molecule type" value="Genomic_DNA"/>
</dbReference>
<evidence type="ECO:0000313" key="2">
    <source>
        <dbReference type="Proteomes" id="UP000033103"/>
    </source>
</evidence>
<dbReference type="Proteomes" id="UP000033103">
    <property type="component" value="Chromosome"/>
</dbReference>
<gene>
    <name evidence="1" type="ORF">VC03_03755</name>
</gene>
<dbReference type="KEGG" id="sns:VC03_03755"/>
<dbReference type="AlphaFoldDB" id="A0A0E3ZA35"/>
<dbReference type="STRING" id="187101.VC03_03755"/>
<evidence type="ECO:0000313" key="1">
    <source>
        <dbReference type="EMBL" id="AKC95625.1"/>
    </source>
</evidence>
<dbReference type="HOGENOM" id="CLU_093769_1_0_0"/>
<sequence length="262" mass="30295">MQTSFSTKIPKFEHYGLITSDSLNLISFNLIDYINAKYTSSSDGVVSGFEIKYIGDENTFLIKKGLIKINKKIFWLNSDLKIGLPTDEGRYKCIVDVKCNNTELYFSNVISLTLVKSDEQVENEFLLFEVILRHGAQIRDETNYFEEFRDEFNAISLINQKYSASNSEFSTLSPIILKKWAYTASQKLRLENIDLNFIFLCLNSIVKKELLIAYLENKLGISININEITNSEIIKKLASILKGNMKKEKKEKEDYEESFYLE</sequence>
<accession>A0A0E3ZA35</accession>
<dbReference type="PATRIC" id="fig|1069640.6.peg.742"/>
<dbReference type="OrthoDB" id="95356at2"/>
<protein>
    <submittedName>
        <fullName evidence="1">Uncharacterized protein</fullName>
    </submittedName>
</protein>
<reference evidence="1 2" key="1">
    <citation type="journal article" date="2012" name="BMC Genomics">
        <title>Genomic sequence analysis and characterization of Sneathia amnii sp. nov.</title>
        <authorList>
            <consortium name="Vaginal Microbiome Consortium (additional members)"/>
            <person name="Harwich M.D.Jr."/>
            <person name="Serrano M.G."/>
            <person name="Fettweis J.M."/>
            <person name="Alves J.M."/>
            <person name="Reimers M.A."/>
            <person name="Buck G.A."/>
            <person name="Jefferson K.K."/>
        </authorList>
    </citation>
    <scope>NUCLEOTIDE SEQUENCE [LARGE SCALE GENOMIC DNA]</scope>
    <source>
        <strain evidence="1 2">SN35</strain>
    </source>
</reference>
<proteinExistence type="predicted"/>
<dbReference type="RefSeq" id="WP_046328731.1">
    <property type="nucleotide sequence ID" value="NZ_CP011280.1"/>
</dbReference>
<name>A0A0E3ZA35_9FUSO</name>
<keyword evidence="2" id="KW-1185">Reference proteome</keyword>